<dbReference type="Proteomes" id="UP000554837">
    <property type="component" value="Unassembled WGS sequence"/>
</dbReference>
<evidence type="ECO:0000313" key="4">
    <source>
        <dbReference type="Proteomes" id="UP000554837"/>
    </source>
</evidence>
<feature type="domain" description="Ice-binding protein C-terminal" evidence="2">
    <location>
        <begin position="174"/>
        <end position="198"/>
    </location>
</feature>
<keyword evidence="4" id="KW-1185">Reference proteome</keyword>
<evidence type="ECO:0000256" key="1">
    <source>
        <dbReference type="SAM" id="SignalP"/>
    </source>
</evidence>
<accession>A0A840S7Z9</accession>
<dbReference type="InterPro" id="IPR013424">
    <property type="entry name" value="Ice-binding_C"/>
</dbReference>
<protein>
    <submittedName>
        <fullName evidence="3">MYXO-CTERM domain-containing protein</fullName>
    </submittedName>
</protein>
<comment type="caution">
    <text evidence="3">The sequence shown here is derived from an EMBL/GenBank/DDBJ whole genome shotgun (WGS) entry which is preliminary data.</text>
</comment>
<dbReference type="AlphaFoldDB" id="A0A840S7Z9"/>
<organism evidence="3 4">
    <name type="scientific">Inhella inkyongensis</name>
    <dbReference type="NCBI Taxonomy" id="392593"/>
    <lineage>
        <taxon>Bacteria</taxon>
        <taxon>Pseudomonadati</taxon>
        <taxon>Pseudomonadota</taxon>
        <taxon>Betaproteobacteria</taxon>
        <taxon>Burkholderiales</taxon>
        <taxon>Sphaerotilaceae</taxon>
        <taxon>Inhella</taxon>
    </lineage>
</organism>
<feature type="chain" id="PRO_5032271412" evidence="1">
    <location>
        <begin position="23"/>
        <end position="201"/>
    </location>
</feature>
<name>A0A840S7Z9_9BURK</name>
<proteinExistence type="predicted"/>
<dbReference type="EMBL" id="JACHHO010000003">
    <property type="protein sequence ID" value="MBB5205136.1"/>
    <property type="molecule type" value="Genomic_DNA"/>
</dbReference>
<sequence>MTIRTRWAALLLAAACSGAAQAAPAPYTGAGEEAPAPGPLVATQSGQLVVYFSGLAGGYDNWLGVLVNGQQRPLGLSNQTSTYGQSFSFGQVSAGDSLNFFIQIGNEPGETEVERYYSDISWNLDGVNHAFLSDYSGDNLLPAGQHLAFEDLDGGGDFNYADHGFVYRIEQVSAVPEPGSALLALAGLGVIGTRLRRRRAD</sequence>
<dbReference type="RefSeq" id="WP_138854853.1">
    <property type="nucleotide sequence ID" value="NZ_CP040709.1"/>
</dbReference>
<evidence type="ECO:0000259" key="2">
    <source>
        <dbReference type="Pfam" id="PF07589"/>
    </source>
</evidence>
<reference evidence="3 4" key="1">
    <citation type="submission" date="2020-08" db="EMBL/GenBank/DDBJ databases">
        <title>Genomic Encyclopedia of Type Strains, Phase IV (KMG-IV): sequencing the most valuable type-strain genomes for metagenomic binning, comparative biology and taxonomic classification.</title>
        <authorList>
            <person name="Goeker M."/>
        </authorList>
    </citation>
    <scope>NUCLEOTIDE SEQUENCE [LARGE SCALE GENOMIC DNA]</scope>
    <source>
        <strain evidence="3 4">DSM 23958</strain>
    </source>
</reference>
<evidence type="ECO:0000313" key="3">
    <source>
        <dbReference type="EMBL" id="MBB5205136.1"/>
    </source>
</evidence>
<dbReference type="Pfam" id="PF07589">
    <property type="entry name" value="PEP-CTERM"/>
    <property type="match status" value="1"/>
</dbReference>
<dbReference type="OrthoDB" id="122203at2"/>
<keyword evidence="1" id="KW-0732">Signal</keyword>
<gene>
    <name evidence="3" type="ORF">HNQ51_002455</name>
</gene>
<feature type="signal peptide" evidence="1">
    <location>
        <begin position="1"/>
        <end position="22"/>
    </location>
</feature>